<sequence length="338" mass="38543">MMKRRLFLVLVGLLTVFVLAGCMEKKQEDVVRDLETKVKSMKSYQAEAKLSIKTGNEPQEYNVEIWHKEPSYYRVNLQNAKKDQSQIILRNDEGVFVLTPALNKSFRFQSDWPQNSSQAYLYESLVRDILQDKKNLSFEKTDKYYVFKTKTNYQHQNMLPKQEIKLNKSDLTPVSVKLMDNDQNVLVKVDFTKVKFDAKFDKGAFDTKQNMSRAQVDVQTAAKEDKPFAILYPRDTPQGMTLKEEEELKTDSGKRAILTYTGSKKSFTLIQEKSKVAEASSAVSVSGEPVDLGFTIGALTKDSVTWSHNGVEYMLVSKGLEPNELLMVARSVTAKQVK</sequence>
<evidence type="ECO:0000313" key="1">
    <source>
        <dbReference type="EMBL" id="EEL72790.1"/>
    </source>
</evidence>
<name>C2PQA1_BACMY</name>
<organism evidence="1">
    <name type="scientific">Bacillus mycoides</name>
    <dbReference type="NCBI Taxonomy" id="1405"/>
    <lineage>
        <taxon>Bacteria</taxon>
        <taxon>Bacillati</taxon>
        <taxon>Bacillota</taxon>
        <taxon>Bacilli</taxon>
        <taxon>Bacillales</taxon>
        <taxon>Bacillaceae</taxon>
        <taxon>Bacillus</taxon>
        <taxon>Bacillus cereus group</taxon>
    </lineage>
</organism>
<comment type="caution">
    <text evidence="1">The sequence shown here is derived from an EMBL/GenBank/DDBJ whole genome shotgun (WGS) entry which is preliminary data.</text>
</comment>
<dbReference type="PANTHER" id="PTHR37507">
    <property type="entry name" value="SPORULATION PROTEIN YDCC"/>
    <property type="match status" value="1"/>
</dbReference>
<gene>
    <name evidence="1" type="ORF">bcere0026_2180</name>
</gene>
<protein>
    <submittedName>
        <fullName evidence="1">Uncharacterized protein</fullName>
    </submittedName>
</protein>
<dbReference type="SUPFAM" id="SSF89392">
    <property type="entry name" value="Prokaryotic lipoproteins and lipoprotein localization factors"/>
    <property type="match status" value="1"/>
</dbReference>
<dbReference type="PANTHER" id="PTHR37507:SF2">
    <property type="entry name" value="SPORULATION PROTEIN YDCC"/>
    <property type="match status" value="1"/>
</dbReference>
<dbReference type="InterPro" id="IPR029046">
    <property type="entry name" value="LolA/LolB/LppX"/>
</dbReference>
<dbReference type="PROSITE" id="PS51257">
    <property type="entry name" value="PROKAR_LIPOPROTEIN"/>
    <property type="match status" value="1"/>
</dbReference>
<reference evidence="1" key="1">
    <citation type="journal article" date="2012" name="Genome Res.">
        <title>Genomic characterization of the Bacillus cereus sensu lato species: Backdrop to the evolution of Bacillus anthracis.</title>
        <authorList>
            <person name="Zwick M.E."/>
            <person name="Joseph S.J."/>
            <person name="Didelot X."/>
            <person name="Chen P.E."/>
            <person name="Bishop-Lilly K.A."/>
            <person name="Stewart A.C."/>
            <person name="Willner K."/>
            <person name="Nolan N."/>
            <person name="Lentz S."/>
            <person name="Thomason M.K."/>
            <person name="Sozhamannan S."/>
            <person name="Mateczun A.J."/>
            <person name="Du L."/>
            <person name="Read T.D."/>
        </authorList>
    </citation>
    <scope>NUCLEOTIDE SEQUENCE [LARGE SCALE GENOMIC DNA]</scope>
    <source>
        <strain evidence="1">AH603</strain>
    </source>
</reference>
<dbReference type="AlphaFoldDB" id="C2PQA1"/>
<dbReference type="Gene3D" id="2.50.20.10">
    <property type="entry name" value="Lipoprotein localisation LolA/LolB/LppX"/>
    <property type="match status" value="1"/>
</dbReference>
<dbReference type="EMBL" id="ACMP01000007">
    <property type="protein sequence ID" value="EEL72790.1"/>
    <property type="molecule type" value="Genomic_DNA"/>
</dbReference>
<proteinExistence type="predicted"/>
<dbReference type="Proteomes" id="UP000001753">
    <property type="component" value="Chromosome"/>
</dbReference>
<accession>C2XNH5</accession>
<dbReference type="InterPro" id="IPR052944">
    <property type="entry name" value="Sporulation_related"/>
</dbReference>
<accession>C2PQA1</accession>
<dbReference type="HOGENOM" id="CLU_045662_0_0_9"/>